<dbReference type="GeneTree" id="ENSGT00390000014184"/>
<feature type="domain" description="Ints3-like C-terminal" evidence="2">
    <location>
        <begin position="1"/>
        <end position="51"/>
    </location>
</feature>
<keyword evidence="4" id="KW-1185">Reference proteome</keyword>
<dbReference type="STRING" id="51511.ENSCSAVP00000018895"/>
<dbReference type="AlphaFoldDB" id="H2ZMS9"/>
<feature type="compositionally biased region" description="Low complexity" evidence="1">
    <location>
        <begin position="72"/>
        <end position="88"/>
    </location>
</feature>
<dbReference type="Proteomes" id="UP000007875">
    <property type="component" value="Unassembled WGS sequence"/>
</dbReference>
<reference evidence="4" key="1">
    <citation type="submission" date="2003-08" db="EMBL/GenBank/DDBJ databases">
        <authorList>
            <person name="Birren B."/>
            <person name="Nusbaum C."/>
            <person name="Abebe A."/>
            <person name="Abouelleil A."/>
            <person name="Adekoya E."/>
            <person name="Ait-zahra M."/>
            <person name="Allen N."/>
            <person name="Allen T."/>
            <person name="An P."/>
            <person name="Anderson M."/>
            <person name="Anderson S."/>
            <person name="Arachchi H."/>
            <person name="Armbruster J."/>
            <person name="Bachantsang P."/>
            <person name="Baldwin J."/>
            <person name="Barry A."/>
            <person name="Bayul T."/>
            <person name="Blitshsteyn B."/>
            <person name="Bloom T."/>
            <person name="Blye J."/>
            <person name="Boguslavskiy L."/>
            <person name="Borowsky M."/>
            <person name="Boukhgalter B."/>
            <person name="Brunache A."/>
            <person name="Butler J."/>
            <person name="Calixte N."/>
            <person name="Calvo S."/>
            <person name="Camarata J."/>
            <person name="Campo K."/>
            <person name="Chang J."/>
            <person name="Cheshatsang Y."/>
            <person name="Citroen M."/>
            <person name="Collymore A."/>
            <person name="Considine T."/>
            <person name="Cook A."/>
            <person name="Cooke P."/>
            <person name="Corum B."/>
            <person name="Cuomo C."/>
            <person name="David R."/>
            <person name="Dawoe T."/>
            <person name="Degray S."/>
            <person name="Dodge S."/>
            <person name="Dooley K."/>
            <person name="Dorje P."/>
            <person name="Dorjee K."/>
            <person name="Dorris L."/>
            <person name="Duffey N."/>
            <person name="Dupes A."/>
            <person name="Elkins T."/>
            <person name="Engels R."/>
            <person name="Erickson J."/>
            <person name="Farina A."/>
            <person name="Faro S."/>
            <person name="Ferreira P."/>
            <person name="Fischer H."/>
            <person name="Fitzgerald M."/>
            <person name="Foley K."/>
            <person name="Gage D."/>
            <person name="Galagan J."/>
            <person name="Gearin G."/>
            <person name="Gnerre S."/>
            <person name="Gnirke A."/>
            <person name="Goyette A."/>
            <person name="Graham J."/>
            <person name="Grandbois E."/>
            <person name="Gyaltsen K."/>
            <person name="Hafez N."/>
            <person name="Hagopian D."/>
            <person name="Hagos B."/>
            <person name="Hall J."/>
            <person name="Hatcher B."/>
            <person name="Heller A."/>
            <person name="Higgins H."/>
            <person name="Honan T."/>
            <person name="Horn A."/>
            <person name="Houde N."/>
            <person name="Hughes L."/>
            <person name="Hulme W."/>
            <person name="Husby E."/>
            <person name="Iliev I."/>
            <person name="Jaffe D."/>
            <person name="Jones C."/>
            <person name="Kamal M."/>
            <person name="Kamat A."/>
            <person name="Kamvysselis M."/>
            <person name="Karlsson E."/>
            <person name="Kells C."/>
            <person name="Kieu A."/>
            <person name="Kisner P."/>
            <person name="Kodira C."/>
            <person name="Kulbokas E."/>
            <person name="Labutti K."/>
            <person name="Lama D."/>
            <person name="Landers T."/>
            <person name="Leger J."/>
            <person name="Levine S."/>
            <person name="Lewis D."/>
            <person name="Lewis T."/>
            <person name="Lindblad-toh K."/>
            <person name="Liu X."/>
            <person name="Lokyitsang T."/>
            <person name="Lokyitsang Y."/>
            <person name="Lucien O."/>
            <person name="Lui A."/>
            <person name="Ma L.J."/>
            <person name="Mabbitt R."/>
            <person name="Macdonald J."/>
            <person name="Maclean C."/>
            <person name="Major J."/>
            <person name="Manning J."/>
            <person name="Marabella R."/>
            <person name="Maru K."/>
            <person name="Matthews C."/>
            <person name="Mauceli E."/>
            <person name="Mccarthy M."/>
            <person name="Mcdonough S."/>
            <person name="Mcghee T."/>
            <person name="Meldrim J."/>
            <person name="Meneus L."/>
            <person name="Mesirov J."/>
            <person name="Mihalev A."/>
            <person name="Mihova T."/>
            <person name="Mikkelsen T."/>
            <person name="Mlenga V."/>
            <person name="Moru K."/>
            <person name="Mozes J."/>
            <person name="Mulrain L."/>
            <person name="Munson G."/>
            <person name="Naylor J."/>
            <person name="Newes C."/>
            <person name="Nguyen C."/>
            <person name="Nguyen N."/>
            <person name="Nguyen T."/>
            <person name="Nicol R."/>
            <person name="Nielsen C."/>
            <person name="Nizzari M."/>
            <person name="Norbu C."/>
            <person name="Norbu N."/>
            <person name="O'donnell P."/>
            <person name="Okoawo O."/>
            <person name="O'leary S."/>
            <person name="Omotosho B."/>
            <person name="O'neill K."/>
            <person name="Osman S."/>
            <person name="Parker S."/>
            <person name="Perrin D."/>
            <person name="Phunkhang P."/>
            <person name="Piqani B."/>
            <person name="Purcell S."/>
            <person name="Rachupka T."/>
            <person name="Ramasamy U."/>
            <person name="Rameau R."/>
            <person name="Ray V."/>
            <person name="Raymond C."/>
            <person name="Retta R."/>
            <person name="Richardson S."/>
            <person name="Rise C."/>
            <person name="Rodriguez J."/>
            <person name="Rogers J."/>
            <person name="Rogov P."/>
            <person name="Rutman M."/>
            <person name="Schupbach R."/>
            <person name="Seaman C."/>
            <person name="Settipalli S."/>
            <person name="Sharpe T."/>
            <person name="Sheridan J."/>
            <person name="Sherpa N."/>
            <person name="Shi J."/>
            <person name="Smirnov S."/>
            <person name="Smith C."/>
            <person name="Sougnez C."/>
            <person name="Spencer B."/>
            <person name="Stalker J."/>
            <person name="Stange-thomann N."/>
            <person name="Stavropoulos S."/>
            <person name="Stetson K."/>
            <person name="Stone C."/>
            <person name="Stone S."/>
            <person name="Stubbs M."/>
            <person name="Talamas J."/>
            <person name="Tchuinga P."/>
            <person name="Tenzing P."/>
            <person name="Tesfaye S."/>
            <person name="Theodore J."/>
            <person name="Thoulutsang Y."/>
            <person name="Topham K."/>
            <person name="Towey S."/>
            <person name="Tsamla T."/>
            <person name="Tsomo N."/>
            <person name="Vallee D."/>
            <person name="Vassiliev H."/>
            <person name="Venkataraman V."/>
            <person name="Vinson J."/>
            <person name="Vo A."/>
            <person name="Wade C."/>
            <person name="Wang S."/>
            <person name="Wangchuk T."/>
            <person name="Wangdi T."/>
            <person name="Whittaker C."/>
            <person name="Wilkinson J."/>
            <person name="Wu Y."/>
            <person name="Wyman D."/>
            <person name="Yadav S."/>
            <person name="Yang S."/>
            <person name="Yang X."/>
            <person name="Yeager S."/>
            <person name="Yee E."/>
            <person name="Young G."/>
            <person name="Zainoun J."/>
            <person name="Zembeck L."/>
            <person name="Zimmer A."/>
            <person name="Zody M."/>
            <person name="Lander E."/>
        </authorList>
    </citation>
    <scope>NUCLEOTIDE SEQUENCE [LARGE SCALE GENOMIC DNA]</scope>
</reference>
<dbReference type="OMA" id="ACLVHVQ"/>
<feature type="region of interest" description="Disordered" evidence="1">
    <location>
        <begin position="58"/>
        <end position="128"/>
    </location>
</feature>
<proteinExistence type="predicted"/>
<dbReference type="Ensembl" id="ENSCSAVT00000019102.1">
    <property type="protein sequence ID" value="ENSCSAVP00000018895.1"/>
    <property type="gene ID" value="ENSCSAVG00000011095.1"/>
</dbReference>
<reference evidence="3" key="2">
    <citation type="submission" date="2025-08" db="UniProtKB">
        <authorList>
            <consortium name="Ensembl"/>
        </authorList>
    </citation>
    <scope>IDENTIFICATION</scope>
</reference>
<dbReference type="Pfam" id="PF24566">
    <property type="entry name" value="HEAT_Ints3_C"/>
    <property type="match status" value="1"/>
</dbReference>
<evidence type="ECO:0000313" key="3">
    <source>
        <dbReference type="Ensembl" id="ENSCSAVP00000018895.1"/>
    </source>
</evidence>
<evidence type="ECO:0000256" key="1">
    <source>
        <dbReference type="SAM" id="MobiDB-lite"/>
    </source>
</evidence>
<organism evidence="3 4">
    <name type="scientific">Ciona savignyi</name>
    <name type="common">Pacific transparent sea squirt</name>
    <dbReference type="NCBI Taxonomy" id="51511"/>
    <lineage>
        <taxon>Eukaryota</taxon>
        <taxon>Metazoa</taxon>
        <taxon>Chordata</taxon>
        <taxon>Tunicata</taxon>
        <taxon>Ascidiacea</taxon>
        <taxon>Phlebobranchia</taxon>
        <taxon>Cionidae</taxon>
        <taxon>Ciona</taxon>
    </lineage>
</organism>
<dbReference type="InParanoid" id="H2ZMS9"/>
<sequence length="128" mass="14303">MLAHVDNLRKSGLPKSCNLFTQDSIIACLVHVQEHCDDKSKSKYSDLFALADDSEDEVLMRDIRNTRKRNKSTSASRSASQSRKASSQGNKRGSEESESDSLSDDDDFKKKRKRSKPASKSQESSDSD</sequence>
<evidence type="ECO:0000313" key="4">
    <source>
        <dbReference type="Proteomes" id="UP000007875"/>
    </source>
</evidence>
<reference evidence="3" key="3">
    <citation type="submission" date="2025-09" db="UniProtKB">
        <authorList>
            <consortium name="Ensembl"/>
        </authorList>
    </citation>
    <scope>IDENTIFICATION</scope>
</reference>
<dbReference type="HOGENOM" id="CLU_1958798_0_0_1"/>
<protein>
    <recommendedName>
        <fullName evidence="2">Ints3-like C-terminal domain-containing protein</fullName>
    </recommendedName>
</protein>
<name>H2ZMS9_CIOSA</name>
<evidence type="ECO:0000259" key="2">
    <source>
        <dbReference type="Pfam" id="PF24566"/>
    </source>
</evidence>
<dbReference type="InterPro" id="IPR056518">
    <property type="entry name" value="HEAT_Ints3_C"/>
</dbReference>
<accession>H2ZMS9</accession>
<feature type="compositionally biased region" description="Acidic residues" evidence="1">
    <location>
        <begin position="96"/>
        <end position="106"/>
    </location>
</feature>